<keyword evidence="3" id="KW-0564">Palmitate</keyword>
<keyword evidence="2" id="KW-0472">Membrane</keyword>
<reference evidence="6 7" key="1">
    <citation type="submission" date="2021-04" db="EMBL/GenBank/DDBJ databases">
        <authorList>
            <person name="Sun C."/>
        </authorList>
    </citation>
    <scope>NUCLEOTIDE SEQUENCE [LARGE SCALE GENOMIC DNA]</scope>
    <source>
        <strain evidence="6 7">A79</strain>
    </source>
</reference>
<evidence type="ECO:0000313" key="7">
    <source>
        <dbReference type="Proteomes" id="UP000679722"/>
    </source>
</evidence>
<dbReference type="InterPro" id="IPR018660">
    <property type="entry name" value="MliC"/>
</dbReference>
<dbReference type="RefSeq" id="WP_211535623.1">
    <property type="nucleotide sequence ID" value="NZ_JAGSSV010000004.1"/>
</dbReference>
<evidence type="ECO:0000256" key="1">
    <source>
        <dbReference type="ARBA" id="ARBA00022729"/>
    </source>
</evidence>
<evidence type="ECO:0000256" key="3">
    <source>
        <dbReference type="ARBA" id="ARBA00023139"/>
    </source>
</evidence>
<name>A0ABS5HA75_9GAMM</name>
<evidence type="ECO:0000259" key="5">
    <source>
        <dbReference type="Pfam" id="PF09864"/>
    </source>
</evidence>
<dbReference type="EMBL" id="JAGSSV010000004">
    <property type="protein sequence ID" value="MBR7888274.1"/>
    <property type="molecule type" value="Genomic_DNA"/>
</dbReference>
<evidence type="ECO:0000313" key="6">
    <source>
        <dbReference type="EMBL" id="MBR7888274.1"/>
    </source>
</evidence>
<dbReference type="InterPro" id="IPR036328">
    <property type="entry name" value="MliC_sf"/>
</dbReference>
<keyword evidence="1" id="KW-0732">Signal</keyword>
<dbReference type="Pfam" id="PF09864">
    <property type="entry name" value="MliC"/>
    <property type="match status" value="1"/>
</dbReference>
<evidence type="ECO:0000256" key="4">
    <source>
        <dbReference type="ARBA" id="ARBA00023288"/>
    </source>
</evidence>
<keyword evidence="4" id="KW-0449">Lipoprotein</keyword>
<feature type="domain" description="C-type lysozyme inhibitor" evidence="5">
    <location>
        <begin position="63"/>
        <end position="124"/>
    </location>
</feature>
<reference evidence="7" key="2">
    <citation type="submission" date="2023-07" db="EMBL/GenBank/DDBJ databases">
        <title>Marinomonas vulgaris A79, complete genome.</title>
        <authorList>
            <person name="Ying J.-J."/>
        </authorList>
    </citation>
    <scope>NUCLEOTIDE SEQUENCE [LARGE SCALE GENOMIC DNA]</scope>
    <source>
        <strain evidence="7">A79</strain>
    </source>
</reference>
<proteinExistence type="predicted"/>
<organism evidence="6 7">
    <name type="scientific">Marinomonas vulgaris</name>
    <dbReference type="NCBI Taxonomy" id="2823372"/>
    <lineage>
        <taxon>Bacteria</taxon>
        <taxon>Pseudomonadati</taxon>
        <taxon>Pseudomonadota</taxon>
        <taxon>Gammaproteobacteria</taxon>
        <taxon>Oceanospirillales</taxon>
        <taxon>Oceanospirillaceae</taxon>
        <taxon>Marinomonas</taxon>
    </lineage>
</organism>
<evidence type="ECO:0000256" key="2">
    <source>
        <dbReference type="ARBA" id="ARBA00023136"/>
    </source>
</evidence>
<comment type="caution">
    <text evidence="6">The sequence shown here is derived from an EMBL/GenBank/DDBJ whole genome shotgun (WGS) entry which is preliminary data.</text>
</comment>
<gene>
    <name evidence="6" type="ORF">J9B83_04895</name>
</gene>
<dbReference type="SUPFAM" id="SSF141488">
    <property type="entry name" value="YdhA-like"/>
    <property type="match status" value="1"/>
</dbReference>
<keyword evidence="7" id="KW-1185">Reference proteome</keyword>
<accession>A0ABS5HA75</accession>
<protein>
    <submittedName>
        <fullName evidence="6">MliC family protein</fullName>
    </submittedName>
</protein>
<dbReference type="Proteomes" id="UP000679722">
    <property type="component" value="Unassembled WGS sequence"/>
</dbReference>
<sequence length="134" mass="14617">MGSYTEQALKRTIERPIAKMLVLGSCLLLSACSVIEKGSPVESIISEEIAEISNLDQTNVAAYSCDGQTLDIHFHSNQAQLSWQGDEYFLTQAVSASGAYFLGEGLSFWVHGDHAVLSFHHANKQACQLIQVNS</sequence>
<dbReference type="Gene3D" id="2.40.128.200">
    <property type="match status" value="1"/>
</dbReference>